<sequence length="145" mass="14773">MAYGRGAAPGTGARAPTPTTCQGRAAGSGPEVGATLIEDGIRLPGEQPPRQAGADPWPGSTAADPRLLAGPPDFGAPEQGGGASGSARVASWRADGLRRGGIERPAAHRGRRAASRRAPSCLMRPCDGRPGQKRRPERCSGAQCD</sequence>
<proteinExistence type="predicted"/>
<feature type="compositionally biased region" description="Low complexity" evidence="1">
    <location>
        <begin position="1"/>
        <end position="20"/>
    </location>
</feature>
<name>A0A918RGM2_9ACTN</name>
<reference evidence="2" key="1">
    <citation type="journal article" date="2014" name="Int. J. Syst. Evol. Microbiol.">
        <title>Complete genome sequence of Corynebacterium casei LMG S-19264T (=DSM 44701T), isolated from a smear-ripened cheese.</title>
        <authorList>
            <consortium name="US DOE Joint Genome Institute (JGI-PGF)"/>
            <person name="Walter F."/>
            <person name="Albersmeier A."/>
            <person name="Kalinowski J."/>
            <person name="Ruckert C."/>
        </authorList>
    </citation>
    <scope>NUCLEOTIDE SEQUENCE</scope>
    <source>
        <strain evidence="2">JCM 5016</strain>
    </source>
</reference>
<protein>
    <submittedName>
        <fullName evidence="2">Uncharacterized protein</fullName>
    </submittedName>
</protein>
<evidence type="ECO:0000256" key="1">
    <source>
        <dbReference type="SAM" id="MobiDB-lite"/>
    </source>
</evidence>
<feature type="compositionally biased region" description="Low complexity" evidence="1">
    <location>
        <begin position="85"/>
        <end position="94"/>
    </location>
</feature>
<reference evidence="2" key="2">
    <citation type="submission" date="2020-09" db="EMBL/GenBank/DDBJ databases">
        <authorList>
            <person name="Sun Q."/>
            <person name="Ohkuma M."/>
        </authorList>
    </citation>
    <scope>NUCLEOTIDE SEQUENCE</scope>
    <source>
        <strain evidence="2">JCM 5016</strain>
    </source>
</reference>
<organism evidence="2 3">
    <name type="scientific">Streptomyces echinoruber</name>
    <dbReference type="NCBI Taxonomy" id="68898"/>
    <lineage>
        <taxon>Bacteria</taxon>
        <taxon>Bacillati</taxon>
        <taxon>Actinomycetota</taxon>
        <taxon>Actinomycetes</taxon>
        <taxon>Kitasatosporales</taxon>
        <taxon>Streptomycetaceae</taxon>
        <taxon>Streptomyces</taxon>
    </lineage>
</organism>
<feature type="compositionally biased region" description="Basic and acidic residues" evidence="1">
    <location>
        <begin position="95"/>
        <end position="106"/>
    </location>
</feature>
<gene>
    <name evidence="2" type="ORF">GCM10010389_41750</name>
</gene>
<dbReference type="EMBL" id="BMWH01000017">
    <property type="protein sequence ID" value="GGZ98108.1"/>
    <property type="molecule type" value="Genomic_DNA"/>
</dbReference>
<feature type="region of interest" description="Disordered" evidence="1">
    <location>
        <begin position="1"/>
        <end position="145"/>
    </location>
</feature>
<dbReference type="AlphaFoldDB" id="A0A918RGM2"/>
<evidence type="ECO:0000313" key="3">
    <source>
        <dbReference type="Proteomes" id="UP000623010"/>
    </source>
</evidence>
<accession>A0A918RGM2</accession>
<dbReference type="Proteomes" id="UP000623010">
    <property type="component" value="Unassembled WGS sequence"/>
</dbReference>
<comment type="caution">
    <text evidence="2">The sequence shown here is derived from an EMBL/GenBank/DDBJ whole genome shotgun (WGS) entry which is preliminary data.</text>
</comment>
<evidence type="ECO:0000313" key="2">
    <source>
        <dbReference type="EMBL" id="GGZ98108.1"/>
    </source>
</evidence>
<keyword evidence="3" id="KW-1185">Reference proteome</keyword>